<dbReference type="PANTHER" id="PTHR12788">
    <property type="entry name" value="PROTEIN-TYROSINE SULFOTRANSFERASE 2"/>
    <property type="match status" value="1"/>
</dbReference>
<dbReference type="Pfam" id="PF13469">
    <property type="entry name" value="Sulfotransfer_3"/>
    <property type="match status" value="1"/>
</dbReference>
<dbReference type="RefSeq" id="WP_135441436.1">
    <property type="nucleotide sequence ID" value="NZ_SRLE01000004.1"/>
</dbReference>
<dbReference type="EMBL" id="SRLE01000004">
    <property type="protein sequence ID" value="TGD75297.1"/>
    <property type="molecule type" value="Genomic_DNA"/>
</dbReference>
<reference evidence="2 3" key="1">
    <citation type="submission" date="2019-04" db="EMBL/GenBank/DDBJ databases">
        <title>Taxonomy of novel Haliea sp. from mangrove soil of West Coast of India.</title>
        <authorList>
            <person name="Verma A."/>
            <person name="Kumar P."/>
            <person name="Krishnamurthi S."/>
        </authorList>
    </citation>
    <scope>NUCLEOTIDE SEQUENCE [LARGE SCALE GENOMIC DNA]</scope>
    <source>
        <strain evidence="2 3">SAOS-164</strain>
    </source>
</reference>
<dbReference type="SMART" id="SM00028">
    <property type="entry name" value="TPR"/>
    <property type="match status" value="6"/>
</dbReference>
<dbReference type="SUPFAM" id="SSF48452">
    <property type="entry name" value="TPR-like"/>
    <property type="match status" value="1"/>
</dbReference>
<dbReference type="Pfam" id="PF14559">
    <property type="entry name" value="TPR_19"/>
    <property type="match status" value="2"/>
</dbReference>
<dbReference type="Gene3D" id="3.40.50.300">
    <property type="entry name" value="P-loop containing nucleotide triphosphate hydrolases"/>
    <property type="match status" value="1"/>
</dbReference>
<accession>A0A4Z0M7C8</accession>
<organism evidence="2 3">
    <name type="scientific">Mangrovimicrobium sediminis</name>
    <dbReference type="NCBI Taxonomy" id="2562682"/>
    <lineage>
        <taxon>Bacteria</taxon>
        <taxon>Pseudomonadati</taxon>
        <taxon>Pseudomonadota</taxon>
        <taxon>Gammaproteobacteria</taxon>
        <taxon>Cellvibrionales</taxon>
        <taxon>Halieaceae</taxon>
        <taxon>Mangrovimicrobium</taxon>
    </lineage>
</organism>
<dbReference type="InterPro" id="IPR026634">
    <property type="entry name" value="TPST-like"/>
</dbReference>
<evidence type="ECO:0000313" key="2">
    <source>
        <dbReference type="EMBL" id="TGD75297.1"/>
    </source>
</evidence>
<dbReference type="Gene3D" id="1.25.40.10">
    <property type="entry name" value="Tetratricopeptide repeat domain"/>
    <property type="match status" value="1"/>
</dbReference>
<dbReference type="InterPro" id="IPR027417">
    <property type="entry name" value="P-loop_NTPase"/>
</dbReference>
<keyword evidence="3" id="KW-1185">Reference proteome</keyword>
<proteinExistence type="predicted"/>
<dbReference type="InterPro" id="IPR019734">
    <property type="entry name" value="TPR_rpt"/>
</dbReference>
<dbReference type="InterPro" id="IPR011990">
    <property type="entry name" value="TPR-like_helical_dom_sf"/>
</dbReference>
<dbReference type="Proteomes" id="UP000298050">
    <property type="component" value="Unassembled WGS sequence"/>
</dbReference>
<comment type="caution">
    <text evidence="2">The sequence shown here is derived from an EMBL/GenBank/DDBJ whole genome shotgun (WGS) entry which is preliminary data.</text>
</comment>
<sequence>MTQSKPPEPWMQDSLREGYAALARGDFHGAIDRARRVLTAKPDLPEGHFLVGLVAQAREDIGTAVQAFGSVTKLAPQHGAAWAQLARLFMRMGHVNRADEALAQAVAHQDGNPMVEDAIATVFSLLGDQQEASHWLQKALAQQPRHLPFLINRANNQMFLGDFDGAEQTLRSALQVDPGNANAHWLLSGLRKATGREHVDQLNGMIANSRNPKDLAYLQYALGKELEDLGDWSAAFTAYAAGAAARRSTLHYDEAAEAAMFDALQNSLTREWLDSRSEGCPDASPIFIVGQPRTGTTLVERIVTSHSMVHSAGELRQFDSAVRRLVNYRGRARYSAELVQAAAGIDVARLGEAYLSTTRALRGELPRFVDKLPANYRFLPLILAALPNAKIVHLQRDPMDACFSSFKQLFADAYPHSYEQREMGRHHARYFRLMQCWRERFGERFIDLSYETVAADPEPSTRRLIEFLGLPWEDACLDFHRQDGAVTTASVVQVREAAHTRSVGRWQRYGEALAPLRETLESEGIPLQLPR</sequence>
<dbReference type="SUPFAM" id="SSF52540">
    <property type="entry name" value="P-loop containing nucleoside triphosphate hydrolases"/>
    <property type="match status" value="1"/>
</dbReference>
<dbReference type="AlphaFoldDB" id="A0A4Z0M7C8"/>
<protein>
    <submittedName>
        <fullName evidence="2">Sulfotransferase family protein</fullName>
    </submittedName>
</protein>
<dbReference type="GO" id="GO:0008476">
    <property type="term" value="F:protein-tyrosine sulfotransferase activity"/>
    <property type="evidence" value="ECO:0007669"/>
    <property type="project" value="InterPro"/>
</dbReference>
<evidence type="ECO:0000313" key="3">
    <source>
        <dbReference type="Proteomes" id="UP000298050"/>
    </source>
</evidence>
<keyword evidence="1 2" id="KW-0808">Transferase</keyword>
<evidence type="ECO:0000256" key="1">
    <source>
        <dbReference type="ARBA" id="ARBA00022679"/>
    </source>
</evidence>
<dbReference type="PANTHER" id="PTHR12788:SF10">
    <property type="entry name" value="PROTEIN-TYROSINE SULFOTRANSFERASE"/>
    <property type="match status" value="1"/>
</dbReference>
<dbReference type="OrthoDB" id="9815894at2"/>
<gene>
    <name evidence="2" type="ORF">E4634_04710</name>
</gene>
<name>A0A4Z0M7C8_9GAMM</name>